<dbReference type="EMBL" id="LR590463">
    <property type="protein sequence ID" value="VTP60610.1"/>
    <property type="molecule type" value="Genomic_DNA"/>
</dbReference>
<evidence type="ECO:0000256" key="1">
    <source>
        <dbReference type="SAM" id="Phobius"/>
    </source>
</evidence>
<organism evidence="2 3">
    <name type="scientific">Serratia rubidaea</name>
    <name type="common">Serratia marinorubra</name>
    <dbReference type="NCBI Taxonomy" id="61652"/>
    <lineage>
        <taxon>Bacteria</taxon>
        <taxon>Pseudomonadati</taxon>
        <taxon>Pseudomonadota</taxon>
        <taxon>Gammaproteobacteria</taxon>
        <taxon>Enterobacterales</taxon>
        <taxon>Yersiniaceae</taxon>
        <taxon>Serratia</taxon>
    </lineage>
</organism>
<dbReference type="InterPro" id="IPR036259">
    <property type="entry name" value="MFS_trans_sf"/>
</dbReference>
<evidence type="ECO:0000313" key="2">
    <source>
        <dbReference type="EMBL" id="VTP60610.1"/>
    </source>
</evidence>
<evidence type="ECO:0000313" key="3">
    <source>
        <dbReference type="Proteomes" id="UP000307968"/>
    </source>
</evidence>
<proteinExistence type="predicted"/>
<keyword evidence="1" id="KW-0812">Transmembrane</keyword>
<gene>
    <name evidence="2" type="ORF">NCTC12971_01096</name>
</gene>
<sequence>MAALATISSGLSCGRLLGPLCAALALSLHPMAPLWLMALAPLLALLVVCRQQNDPPLPPVAQQQNRLQWHMLPYLLCALLLAAAVSLMQLGIGAASDPAVPALCNGGQPPRRDPAERGGGLYAAGAVFWLCGRSVFRRRSCC</sequence>
<reference evidence="2 3" key="1">
    <citation type="submission" date="2019-05" db="EMBL/GenBank/DDBJ databases">
        <authorList>
            <consortium name="Pathogen Informatics"/>
        </authorList>
    </citation>
    <scope>NUCLEOTIDE SEQUENCE [LARGE SCALE GENOMIC DNA]</scope>
    <source>
        <strain evidence="2 3">NCTC12971</strain>
    </source>
</reference>
<feature type="transmembrane region" description="Helical" evidence="1">
    <location>
        <begin position="119"/>
        <end position="136"/>
    </location>
</feature>
<feature type="transmembrane region" description="Helical" evidence="1">
    <location>
        <begin position="32"/>
        <end position="50"/>
    </location>
</feature>
<protein>
    <submittedName>
        <fullName evidence="2">Uncharacterized protein</fullName>
    </submittedName>
</protein>
<dbReference type="PANTHER" id="PTHR23546">
    <property type="entry name" value="TRANSPORT PROTEIN"/>
    <property type="match status" value="1"/>
</dbReference>
<name>A0A4U9HA80_SERRU</name>
<feature type="transmembrane region" description="Helical" evidence="1">
    <location>
        <begin position="71"/>
        <end position="92"/>
    </location>
</feature>
<dbReference type="SUPFAM" id="SSF103473">
    <property type="entry name" value="MFS general substrate transporter"/>
    <property type="match status" value="1"/>
</dbReference>
<dbReference type="Proteomes" id="UP000307968">
    <property type="component" value="Chromosome"/>
</dbReference>
<keyword evidence="1" id="KW-1133">Transmembrane helix</keyword>
<dbReference type="AlphaFoldDB" id="A0A4U9HA80"/>
<keyword evidence="1" id="KW-0472">Membrane</keyword>
<accession>A0A4U9HA80</accession>
<dbReference type="PANTHER" id="PTHR23546:SF1">
    <property type="entry name" value="MEMBRANE PROTEIN"/>
    <property type="match status" value="1"/>
</dbReference>